<dbReference type="SMART" id="SM00906">
    <property type="entry name" value="Fungal_trans"/>
    <property type="match status" value="1"/>
</dbReference>
<proteinExistence type="predicted"/>
<evidence type="ECO:0000313" key="6">
    <source>
        <dbReference type="Proteomes" id="UP001521184"/>
    </source>
</evidence>
<gene>
    <name evidence="5" type="ORF">SLS58_000116</name>
</gene>
<evidence type="ECO:0000256" key="3">
    <source>
        <dbReference type="SAM" id="MobiDB-lite"/>
    </source>
</evidence>
<dbReference type="Gene3D" id="4.10.240.10">
    <property type="entry name" value="Zn(2)-C6 fungal-type DNA-binding domain"/>
    <property type="match status" value="1"/>
</dbReference>
<evidence type="ECO:0000313" key="5">
    <source>
        <dbReference type="EMBL" id="KAL1651993.1"/>
    </source>
</evidence>
<comment type="caution">
    <text evidence="5">The sequence shown here is derived from an EMBL/GenBank/DDBJ whole genome shotgun (WGS) entry which is preliminary data.</text>
</comment>
<feature type="region of interest" description="Disordered" evidence="3">
    <location>
        <begin position="134"/>
        <end position="201"/>
    </location>
</feature>
<accession>A0ABR3U4V7</accession>
<feature type="region of interest" description="Disordered" evidence="3">
    <location>
        <begin position="919"/>
        <end position="974"/>
    </location>
</feature>
<dbReference type="Proteomes" id="UP001521184">
    <property type="component" value="Unassembled WGS sequence"/>
</dbReference>
<sequence>MDAHARLHAPAAKVAIPPLRPRVDPAPPPSGAEKRRTPKACVECRSRKIKCNGKRPTCEHCEQCQIICVYAEGKREQNKRATERSDRLLQLLADISREVSLPPHLKQKVRAVESELSLSHRLLAYQRIGSPLTVSKSTQAQEDDTSIRSVPTTASKKRRLSSGTATAEIPPRSSSPAQQGEADVSAEVGSEESVDIIEEDFSRSDKARATGFIGKNSDIAWARRLSQAQTEGWDKEGRGRPYGKPGMTDEAQKDRLSASNVRHASESRPRPPISDFTYHLDTESVLTFDHVDKDELPPPELAQHLLDLYMGTVQDTLPILTKSVFLNQFQRYSRSKNPESLPATWRAILNMVFAIGAKFSHLVNAPWRGDERDHLVYYTRALNLGMPGDAIVAHPDLQRIQVLGLVSFYYLTISQVSRAWVMIGLACRQGMALGLHLRNVDPQKDAVSKEKRIRVWWSLYCIENLLCEILGRPTAIDQRFCSTPSPAPIDEAHLHQFGGKKLEEWNDGQADASSTPASEDRKAALDQEFVSSAATFFRGRVQLAVLSQKILVNLYSAATVQKSWERAQYEIHILGEDLNRWYTGLPAEYRFAHSEGKETYCRERIVLGFSFYSTKILLTRPCLCRIDKRIEKQGTESKGLDFEHARECVMAARSVSDLLPDMEVPDVNWIYHHGPWWCIVHHLMQAMTVLMLELAFDVPHLSDAHVDQQAILQIAKKILRWLTMMASTGNESAKSACKQARQQFKGFSPFEHIDTSDLLQMVERGPEPSLEQPSKELQGSERFTPNWMQHSMLHSPPQPNMTESERPNLSDGTMLQDAQQEQWPRFTDDEQLWSPELGVPLDPTWSSGVFHNPYDLTNPFMNFGHPMALPYTSAGSTYPLGNPLADDATTAFPNHQPGVSQTDVTHGNYAYEVAITEPHQPQQLQQPTGHLGQHRYYPYLPTTEQQQQQGYTQPSGQQPQFQPPTTQQWQQSPK</sequence>
<evidence type="ECO:0000256" key="1">
    <source>
        <dbReference type="ARBA" id="ARBA00022723"/>
    </source>
</evidence>
<keyword evidence="2" id="KW-0539">Nucleus</keyword>
<feature type="compositionally biased region" description="Pro residues" evidence="3">
    <location>
        <begin position="18"/>
        <end position="30"/>
    </location>
</feature>
<dbReference type="InterPro" id="IPR001138">
    <property type="entry name" value="Zn2Cys6_DnaBD"/>
</dbReference>
<feature type="domain" description="Zn(2)-C6 fungal-type" evidence="4">
    <location>
        <begin position="40"/>
        <end position="70"/>
    </location>
</feature>
<organism evidence="5 6">
    <name type="scientific">Diplodia intermedia</name>
    <dbReference type="NCBI Taxonomy" id="856260"/>
    <lineage>
        <taxon>Eukaryota</taxon>
        <taxon>Fungi</taxon>
        <taxon>Dikarya</taxon>
        <taxon>Ascomycota</taxon>
        <taxon>Pezizomycotina</taxon>
        <taxon>Dothideomycetes</taxon>
        <taxon>Dothideomycetes incertae sedis</taxon>
        <taxon>Botryosphaeriales</taxon>
        <taxon>Botryosphaeriaceae</taxon>
        <taxon>Diplodia</taxon>
    </lineage>
</organism>
<feature type="region of interest" description="Disordered" evidence="3">
    <location>
        <begin position="1"/>
        <end position="37"/>
    </location>
</feature>
<dbReference type="SMART" id="SM00066">
    <property type="entry name" value="GAL4"/>
    <property type="match status" value="1"/>
</dbReference>
<dbReference type="PROSITE" id="PS00463">
    <property type="entry name" value="ZN2_CY6_FUNGAL_1"/>
    <property type="match status" value="1"/>
</dbReference>
<evidence type="ECO:0000259" key="4">
    <source>
        <dbReference type="PROSITE" id="PS50048"/>
    </source>
</evidence>
<dbReference type="Pfam" id="PF04082">
    <property type="entry name" value="Fungal_trans"/>
    <property type="match status" value="1"/>
</dbReference>
<keyword evidence="6" id="KW-1185">Reference proteome</keyword>
<reference evidence="5 6" key="1">
    <citation type="journal article" date="2023" name="Plant Dis.">
        <title>First Report of Diplodia intermedia Causing Canker and Dieback Diseases on Apple Trees in Canada.</title>
        <authorList>
            <person name="Ellouze W."/>
            <person name="Ilyukhin E."/>
            <person name="Sulman M."/>
            <person name="Ali S."/>
        </authorList>
    </citation>
    <scope>NUCLEOTIDE SEQUENCE [LARGE SCALE GENOMIC DNA]</scope>
    <source>
        <strain evidence="5 6">M45-28</strain>
    </source>
</reference>
<name>A0ABR3U4V7_9PEZI</name>
<dbReference type="InterPro" id="IPR053230">
    <property type="entry name" value="Trans_reg_galc"/>
</dbReference>
<dbReference type="InterPro" id="IPR036864">
    <property type="entry name" value="Zn2-C6_fun-type_DNA-bd_sf"/>
</dbReference>
<dbReference type="PANTHER" id="PTHR47654:SF5">
    <property type="entry name" value="TRANSCRIPTION FACTOR DOMAIN-CONTAINING PROTEIN"/>
    <property type="match status" value="1"/>
</dbReference>
<feature type="compositionally biased region" description="Polar residues" evidence="3">
    <location>
        <begin position="919"/>
        <end position="928"/>
    </location>
</feature>
<feature type="compositionally biased region" description="Low complexity" evidence="3">
    <location>
        <begin position="936"/>
        <end position="974"/>
    </location>
</feature>
<keyword evidence="1" id="KW-0479">Metal-binding</keyword>
<protein>
    <recommendedName>
        <fullName evidence="4">Zn(2)-C6 fungal-type domain-containing protein</fullName>
    </recommendedName>
</protein>
<dbReference type="EMBL" id="JAKEKT020000001">
    <property type="protein sequence ID" value="KAL1651993.1"/>
    <property type="molecule type" value="Genomic_DNA"/>
</dbReference>
<dbReference type="Pfam" id="PF00172">
    <property type="entry name" value="Zn_clus"/>
    <property type="match status" value="1"/>
</dbReference>
<feature type="compositionally biased region" description="Acidic residues" evidence="3">
    <location>
        <begin position="189"/>
        <end position="199"/>
    </location>
</feature>
<dbReference type="PROSITE" id="PS50048">
    <property type="entry name" value="ZN2_CY6_FUNGAL_2"/>
    <property type="match status" value="1"/>
</dbReference>
<dbReference type="InterPro" id="IPR007219">
    <property type="entry name" value="XnlR_reg_dom"/>
</dbReference>
<evidence type="ECO:0000256" key="2">
    <source>
        <dbReference type="ARBA" id="ARBA00023242"/>
    </source>
</evidence>
<dbReference type="CDD" id="cd12148">
    <property type="entry name" value="fungal_TF_MHR"/>
    <property type="match status" value="1"/>
</dbReference>
<dbReference type="CDD" id="cd00067">
    <property type="entry name" value="GAL4"/>
    <property type="match status" value="1"/>
</dbReference>
<dbReference type="SUPFAM" id="SSF57701">
    <property type="entry name" value="Zn2/Cys6 DNA-binding domain"/>
    <property type="match status" value="1"/>
</dbReference>
<dbReference type="PANTHER" id="PTHR47654">
    <property type="entry name" value="ZN(II)2CYS6 TRANSCRIPTION FACTOR (EUROFUNG)-RELATED"/>
    <property type="match status" value="1"/>
</dbReference>
<feature type="region of interest" description="Disordered" evidence="3">
    <location>
        <begin position="227"/>
        <end position="276"/>
    </location>
</feature>